<keyword evidence="1" id="KW-0472">Membrane</keyword>
<dbReference type="Proteomes" id="UP001283361">
    <property type="component" value="Unassembled WGS sequence"/>
</dbReference>
<accession>A0AAE1A6K2</accession>
<gene>
    <name evidence="2" type="ORF">RRG08_018590</name>
</gene>
<dbReference type="AlphaFoldDB" id="A0AAE1A6K2"/>
<name>A0AAE1A6K2_9GAST</name>
<keyword evidence="1" id="KW-0812">Transmembrane</keyword>
<evidence type="ECO:0000256" key="1">
    <source>
        <dbReference type="SAM" id="Phobius"/>
    </source>
</evidence>
<sequence>MMSVKRELPLTFILSRVCPNQQPSLQSAGSKVHRFGAMTPLKIITLLRTSRQHKNCVCQLRTRPSSTRRRQRRERCFKAFLLEWMGLTGQVASRGREGGQAATRLASVAGGKRPGVFGSGRSPARTSFLEMATLVFVVAYLLMCVTVTSERTKTQEEEDRGELVDTRTSSLFMLILSSVILVVLTVIIRV</sequence>
<organism evidence="2 3">
    <name type="scientific">Elysia crispata</name>
    <name type="common">lettuce slug</name>
    <dbReference type="NCBI Taxonomy" id="231223"/>
    <lineage>
        <taxon>Eukaryota</taxon>
        <taxon>Metazoa</taxon>
        <taxon>Spiralia</taxon>
        <taxon>Lophotrochozoa</taxon>
        <taxon>Mollusca</taxon>
        <taxon>Gastropoda</taxon>
        <taxon>Heterobranchia</taxon>
        <taxon>Euthyneura</taxon>
        <taxon>Panpulmonata</taxon>
        <taxon>Sacoglossa</taxon>
        <taxon>Placobranchoidea</taxon>
        <taxon>Plakobranchidae</taxon>
        <taxon>Elysia</taxon>
    </lineage>
</organism>
<dbReference type="EMBL" id="JAWDGP010002526">
    <property type="protein sequence ID" value="KAK3782224.1"/>
    <property type="molecule type" value="Genomic_DNA"/>
</dbReference>
<protein>
    <submittedName>
        <fullName evidence="2">Uncharacterized protein</fullName>
    </submittedName>
</protein>
<reference evidence="2" key="1">
    <citation type="journal article" date="2023" name="G3 (Bethesda)">
        <title>A reference genome for the long-term kleptoplast-retaining sea slug Elysia crispata morphotype clarki.</title>
        <authorList>
            <person name="Eastman K.E."/>
            <person name="Pendleton A.L."/>
            <person name="Shaikh M.A."/>
            <person name="Suttiyut T."/>
            <person name="Ogas R."/>
            <person name="Tomko P."/>
            <person name="Gavelis G."/>
            <person name="Widhalm J.R."/>
            <person name="Wisecaver J.H."/>
        </authorList>
    </citation>
    <scope>NUCLEOTIDE SEQUENCE</scope>
    <source>
        <strain evidence="2">ECLA1</strain>
    </source>
</reference>
<evidence type="ECO:0000313" key="3">
    <source>
        <dbReference type="Proteomes" id="UP001283361"/>
    </source>
</evidence>
<feature type="transmembrane region" description="Helical" evidence="1">
    <location>
        <begin position="169"/>
        <end position="188"/>
    </location>
</feature>
<keyword evidence="1" id="KW-1133">Transmembrane helix</keyword>
<comment type="caution">
    <text evidence="2">The sequence shown here is derived from an EMBL/GenBank/DDBJ whole genome shotgun (WGS) entry which is preliminary data.</text>
</comment>
<feature type="transmembrane region" description="Helical" evidence="1">
    <location>
        <begin position="128"/>
        <end position="149"/>
    </location>
</feature>
<evidence type="ECO:0000313" key="2">
    <source>
        <dbReference type="EMBL" id="KAK3782224.1"/>
    </source>
</evidence>
<keyword evidence="3" id="KW-1185">Reference proteome</keyword>
<proteinExistence type="predicted"/>